<dbReference type="GeneID" id="3924676"/>
<dbReference type="eggNOG" id="arCOG00205">
    <property type="taxonomic scope" value="Archaea"/>
</dbReference>
<keyword evidence="2" id="KW-0813">Transport</keyword>
<evidence type="ECO:0000256" key="1">
    <source>
        <dbReference type="ARBA" id="ARBA00004202"/>
    </source>
</evidence>
<dbReference type="EC" id="7.3.2.6" evidence="8"/>
<evidence type="ECO:0000256" key="3">
    <source>
        <dbReference type="ARBA" id="ARBA00022505"/>
    </source>
</evidence>
<evidence type="ECO:0000256" key="4">
    <source>
        <dbReference type="ARBA" id="ARBA00022741"/>
    </source>
</evidence>
<name>Q2FMF7_METHJ</name>
<keyword evidence="3" id="KW-0500">Molybdenum</keyword>
<dbReference type="HOGENOM" id="CLU_000604_1_22_2"/>
<evidence type="ECO:0000256" key="9">
    <source>
        <dbReference type="ARBA" id="ARBA00041133"/>
    </source>
</evidence>
<dbReference type="SUPFAM" id="SSF52540">
    <property type="entry name" value="P-loop containing nucleoside triphosphate hydrolases"/>
    <property type="match status" value="1"/>
</dbReference>
<evidence type="ECO:0000256" key="2">
    <source>
        <dbReference type="ARBA" id="ARBA00022448"/>
    </source>
</evidence>
<dbReference type="InterPro" id="IPR027417">
    <property type="entry name" value="P-loop_NTPase"/>
</dbReference>
<gene>
    <name evidence="12" type="ordered locus">Mhun_2008</name>
</gene>
<dbReference type="STRING" id="323259.Mhun_2008"/>
<dbReference type="EnsemblBacteria" id="ABD41718">
    <property type="protein sequence ID" value="ABD41718"/>
    <property type="gene ID" value="Mhun_2008"/>
</dbReference>
<evidence type="ECO:0000256" key="8">
    <source>
        <dbReference type="ARBA" id="ARBA00039025"/>
    </source>
</evidence>
<dbReference type="Gene3D" id="3.40.50.300">
    <property type="entry name" value="P-loop containing nucleotide triphosphate hydrolases"/>
    <property type="match status" value="1"/>
</dbReference>
<dbReference type="Pfam" id="PF00005">
    <property type="entry name" value="ABC_tran"/>
    <property type="match status" value="1"/>
</dbReference>
<dbReference type="Proteomes" id="UP000001941">
    <property type="component" value="Chromosome"/>
</dbReference>
<evidence type="ECO:0000259" key="11">
    <source>
        <dbReference type="PROSITE" id="PS50893"/>
    </source>
</evidence>
<dbReference type="PANTHER" id="PTHR42781">
    <property type="entry name" value="SPERMIDINE/PUTRESCINE IMPORT ATP-BINDING PROTEIN POTA"/>
    <property type="match status" value="1"/>
</dbReference>
<accession>Q2FMF7</accession>
<dbReference type="KEGG" id="mhu:Mhun_2008"/>
<evidence type="ECO:0000313" key="12">
    <source>
        <dbReference type="EMBL" id="ABD41718.1"/>
    </source>
</evidence>
<evidence type="ECO:0000313" key="13">
    <source>
        <dbReference type="Proteomes" id="UP000001941"/>
    </source>
</evidence>
<dbReference type="PROSITE" id="PS00211">
    <property type="entry name" value="ABC_TRANSPORTER_1"/>
    <property type="match status" value="1"/>
</dbReference>
<keyword evidence="5" id="KW-0067">ATP-binding</keyword>
<dbReference type="AlphaFoldDB" id="Q2FMF7"/>
<comment type="similarity">
    <text evidence="6">Belongs to the ABC transporter superfamily. Sulfate/tungstate importer (TC 3.A.1.6) family.</text>
</comment>
<dbReference type="PROSITE" id="PS50893">
    <property type="entry name" value="ABC_TRANSPORTER_2"/>
    <property type="match status" value="1"/>
</dbReference>
<dbReference type="GO" id="GO:0016887">
    <property type="term" value="F:ATP hydrolysis activity"/>
    <property type="evidence" value="ECO:0007669"/>
    <property type="project" value="InterPro"/>
</dbReference>
<dbReference type="EMBL" id="CP000254">
    <property type="protein sequence ID" value="ABD41718.1"/>
    <property type="molecule type" value="Genomic_DNA"/>
</dbReference>
<protein>
    <recommendedName>
        <fullName evidence="9">Molybdate/tungstate import ATP-binding protein WtpC</fullName>
        <ecNumber evidence="8">7.3.2.6</ecNumber>
    </recommendedName>
</protein>
<dbReference type="OrthoDB" id="18368at2157"/>
<comment type="catalytic activity">
    <reaction evidence="10">
        <text>tungstate(in) + ATP + H2O = tungstate(out) + ADP + phosphate + H(+)</text>
        <dbReference type="Rhea" id="RHEA:35027"/>
        <dbReference type="ChEBI" id="CHEBI:15377"/>
        <dbReference type="ChEBI" id="CHEBI:15378"/>
        <dbReference type="ChEBI" id="CHEBI:30616"/>
        <dbReference type="ChEBI" id="CHEBI:43474"/>
        <dbReference type="ChEBI" id="CHEBI:46502"/>
        <dbReference type="ChEBI" id="CHEBI:456216"/>
        <dbReference type="EC" id="7.3.2.6"/>
    </reaction>
</comment>
<dbReference type="GO" id="GO:1901238">
    <property type="term" value="F:ABC-type tungstate transporter activity"/>
    <property type="evidence" value="ECO:0007669"/>
    <property type="project" value="UniProtKB-EC"/>
</dbReference>
<keyword evidence="13" id="KW-1185">Reference proteome</keyword>
<organism evidence="12 13">
    <name type="scientific">Methanospirillum hungatei JF-1 (strain ATCC 27890 / DSM 864 / NBRC 100397 / JF-1)</name>
    <dbReference type="NCBI Taxonomy" id="323259"/>
    <lineage>
        <taxon>Archaea</taxon>
        <taxon>Methanobacteriati</taxon>
        <taxon>Methanobacteriota</taxon>
        <taxon>Stenosarchaea group</taxon>
        <taxon>Methanomicrobia</taxon>
        <taxon>Methanomicrobiales</taxon>
        <taxon>Methanospirillaceae</taxon>
        <taxon>Methanospirillum</taxon>
    </lineage>
</organism>
<proteinExistence type="inferred from homology"/>
<dbReference type="PANTHER" id="PTHR42781:SF4">
    <property type="entry name" value="SPERMIDINE_PUTRESCINE IMPORT ATP-BINDING PROTEIN POTA"/>
    <property type="match status" value="1"/>
</dbReference>
<comment type="subunit">
    <text evidence="7">The complex is composed of two ATP-binding proteins (WtpC), two transmembrane proteins (WtpB) and a solute-binding protein (WtpA).</text>
</comment>
<evidence type="ECO:0000256" key="10">
    <source>
        <dbReference type="ARBA" id="ARBA00047936"/>
    </source>
</evidence>
<dbReference type="InParanoid" id="Q2FMF7"/>
<dbReference type="RefSeq" id="WP_011448980.1">
    <property type="nucleotide sequence ID" value="NC_007796.1"/>
</dbReference>
<sequence length="218" mass="24818">MLECRVKRQLRDFELDVFLTALEGEITVLKGDNGSGKSTILRMIAGLLNPDEGYIRIGDMVVCDVSSQKEIPIQKRKIGYILQNPMVFPHMTVKKNVEYGLYSLSHGRDEKEVDVKKWLNILNISHMGDLPARDLSGGEKQRVALARAFVTRPALLLMDEPFTGLDRETREVVKECISRYVQEWKIPCLLVSHHDTEISGIAKKILEIERGRIIDEKS</sequence>
<dbReference type="GO" id="GO:0005886">
    <property type="term" value="C:plasma membrane"/>
    <property type="evidence" value="ECO:0007669"/>
    <property type="project" value="UniProtKB-SubCell"/>
</dbReference>
<dbReference type="SMART" id="SM00382">
    <property type="entry name" value="AAA"/>
    <property type="match status" value="1"/>
</dbReference>
<dbReference type="InterPro" id="IPR050093">
    <property type="entry name" value="ABC_SmlMolc_Importer"/>
</dbReference>
<dbReference type="InterPro" id="IPR003439">
    <property type="entry name" value="ABC_transporter-like_ATP-bd"/>
</dbReference>
<dbReference type="GO" id="GO:0005524">
    <property type="term" value="F:ATP binding"/>
    <property type="evidence" value="ECO:0007669"/>
    <property type="project" value="UniProtKB-KW"/>
</dbReference>
<comment type="subcellular location">
    <subcellularLocation>
        <location evidence="1">Cell membrane</location>
        <topology evidence="1">Peripheral membrane protein</topology>
    </subcellularLocation>
</comment>
<dbReference type="InterPro" id="IPR003593">
    <property type="entry name" value="AAA+_ATPase"/>
</dbReference>
<feature type="domain" description="ABC transporter" evidence="11">
    <location>
        <begin position="1"/>
        <end position="218"/>
    </location>
</feature>
<dbReference type="InterPro" id="IPR017871">
    <property type="entry name" value="ABC_transporter-like_CS"/>
</dbReference>
<reference evidence="13" key="1">
    <citation type="journal article" date="2016" name="Stand. Genomic Sci.">
        <title>Complete genome sequence of Methanospirillum hungatei type strain JF1.</title>
        <authorList>
            <person name="Gunsalus R.P."/>
            <person name="Cook L.E."/>
            <person name="Crable B."/>
            <person name="Rohlin L."/>
            <person name="McDonald E."/>
            <person name="Mouttaki H."/>
            <person name="Sieber J.R."/>
            <person name="Poweleit N."/>
            <person name="Zhou H."/>
            <person name="Lapidus A.L."/>
            <person name="Daligault H.E."/>
            <person name="Land M."/>
            <person name="Gilna P."/>
            <person name="Ivanova N."/>
            <person name="Kyrpides N."/>
            <person name="Culley D.E."/>
            <person name="McInerney M.J."/>
        </authorList>
    </citation>
    <scope>NUCLEOTIDE SEQUENCE [LARGE SCALE GENOMIC DNA]</scope>
    <source>
        <strain evidence="13">ATCC 27890 / DSM 864 / NBRC 100397 / JF-1</strain>
    </source>
</reference>
<keyword evidence="4" id="KW-0547">Nucleotide-binding</keyword>
<evidence type="ECO:0000256" key="7">
    <source>
        <dbReference type="ARBA" id="ARBA00038781"/>
    </source>
</evidence>
<evidence type="ECO:0000256" key="6">
    <source>
        <dbReference type="ARBA" id="ARBA00038307"/>
    </source>
</evidence>
<evidence type="ECO:0000256" key="5">
    <source>
        <dbReference type="ARBA" id="ARBA00022840"/>
    </source>
</evidence>